<dbReference type="GO" id="GO:0004523">
    <property type="term" value="F:RNA-DNA hybrid ribonuclease activity"/>
    <property type="evidence" value="ECO:0007669"/>
    <property type="project" value="InterPro"/>
</dbReference>
<dbReference type="KEGG" id="jre:118349649"/>
<keyword evidence="2" id="KW-1185">Reference proteome</keyword>
<dbReference type="PANTHER" id="PTHR47723:SF19">
    <property type="entry name" value="POLYNUCLEOTIDYL TRANSFERASE, RIBONUCLEASE H-LIKE SUPERFAMILY PROTEIN"/>
    <property type="match status" value="1"/>
</dbReference>
<dbReference type="InterPro" id="IPR053151">
    <property type="entry name" value="RNase_H-like"/>
</dbReference>
<dbReference type="RefSeq" id="XP_035551051.1">
    <property type="nucleotide sequence ID" value="XM_035695158.1"/>
</dbReference>
<dbReference type="OrthoDB" id="1166192at2759"/>
<protein>
    <submittedName>
        <fullName evidence="3">Uncharacterized protein LOC118349649</fullName>
    </submittedName>
</protein>
<proteinExistence type="predicted"/>
<dbReference type="InterPro" id="IPR036397">
    <property type="entry name" value="RNaseH_sf"/>
</dbReference>
<evidence type="ECO:0000259" key="1">
    <source>
        <dbReference type="PROSITE" id="PS50879"/>
    </source>
</evidence>
<dbReference type="Pfam" id="PF13456">
    <property type="entry name" value="RVT_3"/>
    <property type="match status" value="1"/>
</dbReference>
<dbReference type="GO" id="GO:0003676">
    <property type="term" value="F:nucleic acid binding"/>
    <property type="evidence" value="ECO:0007669"/>
    <property type="project" value="InterPro"/>
</dbReference>
<dbReference type="PANTHER" id="PTHR47723">
    <property type="entry name" value="OS05G0353850 PROTEIN"/>
    <property type="match status" value="1"/>
</dbReference>
<dbReference type="AlphaFoldDB" id="A0A6P9EUZ6"/>
<organism evidence="2 3">
    <name type="scientific">Juglans regia</name>
    <name type="common">English walnut</name>
    <dbReference type="NCBI Taxonomy" id="51240"/>
    <lineage>
        <taxon>Eukaryota</taxon>
        <taxon>Viridiplantae</taxon>
        <taxon>Streptophyta</taxon>
        <taxon>Embryophyta</taxon>
        <taxon>Tracheophyta</taxon>
        <taxon>Spermatophyta</taxon>
        <taxon>Magnoliopsida</taxon>
        <taxon>eudicotyledons</taxon>
        <taxon>Gunneridae</taxon>
        <taxon>Pentapetalae</taxon>
        <taxon>rosids</taxon>
        <taxon>fabids</taxon>
        <taxon>Fagales</taxon>
        <taxon>Juglandaceae</taxon>
        <taxon>Juglans</taxon>
    </lineage>
</organism>
<dbReference type="CDD" id="cd06222">
    <property type="entry name" value="RNase_H_like"/>
    <property type="match status" value="1"/>
</dbReference>
<dbReference type="SUPFAM" id="SSF53098">
    <property type="entry name" value="Ribonuclease H-like"/>
    <property type="match status" value="1"/>
</dbReference>
<dbReference type="PROSITE" id="PS50879">
    <property type="entry name" value="RNASE_H_1"/>
    <property type="match status" value="1"/>
</dbReference>
<sequence>MSNGPLAILNSLISCPDLKIKDVWVDSYWDVQLFESLVGCNKANEIIAAVSRGLVGKDVVIWKPSHDGHFSSASALELDRLKGAKLEGKIQRAGVVSTLDGAIVKELGVSIFSNFRRQPMMISWTQPRASWFKLNVDGACRGNLGSCGGGGVVRNDRGKLVAAFLAKFTHGTNNEVELRALIHGLLLCRDLDIRKLEIECDSMLVVQALENFSYTVWYLWDFWDELIELIQYFDYIIAHQFRE</sequence>
<evidence type="ECO:0000313" key="2">
    <source>
        <dbReference type="Proteomes" id="UP000235220"/>
    </source>
</evidence>
<dbReference type="GeneID" id="118349649"/>
<evidence type="ECO:0000313" key="3">
    <source>
        <dbReference type="RefSeq" id="XP_035551051.1"/>
    </source>
</evidence>
<gene>
    <name evidence="3" type="primary">LOC118349649</name>
</gene>
<reference evidence="3" key="1">
    <citation type="submission" date="2025-08" db="UniProtKB">
        <authorList>
            <consortium name="RefSeq"/>
        </authorList>
    </citation>
    <scope>IDENTIFICATION</scope>
    <source>
        <tissue evidence="3">Leaves</tissue>
    </source>
</reference>
<dbReference type="InterPro" id="IPR012337">
    <property type="entry name" value="RNaseH-like_sf"/>
</dbReference>
<feature type="domain" description="RNase H type-1" evidence="1">
    <location>
        <begin position="128"/>
        <end position="243"/>
    </location>
</feature>
<dbReference type="InterPro" id="IPR044730">
    <property type="entry name" value="RNase_H-like_dom_plant"/>
</dbReference>
<dbReference type="InterPro" id="IPR002156">
    <property type="entry name" value="RNaseH_domain"/>
</dbReference>
<accession>A0A6P9EUZ6</accession>
<dbReference type="InParanoid" id="A0A6P9EUZ6"/>
<dbReference type="Gene3D" id="3.30.420.10">
    <property type="entry name" value="Ribonuclease H-like superfamily/Ribonuclease H"/>
    <property type="match status" value="1"/>
</dbReference>
<name>A0A6P9EUZ6_JUGRE</name>
<dbReference type="Proteomes" id="UP000235220">
    <property type="component" value="Chromosome 10"/>
</dbReference>